<reference evidence="2" key="1">
    <citation type="submission" date="2014-02" db="EMBL/GenBank/DDBJ databases">
        <authorList>
            <person name="Genoscope - CEA"/>
        </authorList>
    </citation>
    <scope>NUCLEOTIDE SEQUENCE</scope>
    <source>
        <strain evidence="2">LS3</strain>
    </source>
</reference>
<protein>
    <submittedName>
        <fullName evidence="2">ARAD1D38610p</fullName>
    </submittedName>
</protein>
<sequence length="227" mass="25330">MSDEVQKLKDDVARLAEQVRKNSKAIVDTGRHVLSLEVDKERKSLKSLGISSEPKPSRIPGDESDDEDEEGNGKKPATSDDIVELVTELQVQLDLLDDRSMRRSANAFATEDTDAIAPMPSRDGGYPGDKETLNDGEIAATAPFPKTLGEFKQMSDSQVDFWARWYELLPPDEVELRDILARAGTTMEELGVDKPPAVERSKEESDNTYDTLARFFGLRTRRTKGAW</sequence>
<dbReference type="AlphaFoldDB" id="A0A060TC01"/>
<name>A0A060TC01_BLAAD</name>
<dbReference type="PhylomeDB" id="A0A060TC01"/>
<dbReference type="EMBL" id="HG937694">
    <property type="protein sequence ID" value="CDP38615.1"/>
    <property type="molecule type" value="Genomic_DNA"/>
</dbReference>
<dbReference type="Pfam" id="PF07957">
    <property type="entry name" value="DUF3294"/>
    <property type="match status" value="1"/>
</dbReference>
<evidence type="ECO:0000256" key="1">
    <source>
        <dbReference type="SAM" id="MobiDB-lite"/>
    </source>
</evidence>
<accession>A0A060TC01</accession>
<organism evidence="2">
    <name type="scientific">Blastobotrys adeninivorans</name>
    <name type="common">Yeast</name>
    <name type="synonym">Arxula adeninivorans</name>
    <dbReference type="NCBI Taxonomy" id="409370"/>
    <lineage>
        <taxon>Eukaryota</taxon>
        <taxon>Fungi</taxon>
        <taxon>Dikarya</taxon>
        <taxon>Ascomycota</taxon>
        <taxon>Saccharomycotina</taxon>
        <taxon>Dipodascomycetes</taxon>
        <taxon>Dipodascales</taxon>
        <taxon>Trichomonascaceae</taxon>
        <taxon>Blastobotrys</taxon>
    </lineage>
</organism>
<reference evidence="2" key="2">
    <citation type="submission" date="2014-06" db="EMBL/GenBank/DDBJ databases">
        <title>The complete genome of Blastobotrys (Arxula) adeninivorans LS3 - a yeast of biotechnological interest.</title>
        <authorList>
            <person name="Kunze G."/>
            <person name="Gaillardin C."/>
            <person name="Czernicka M."/>
            <person name="Durrens P."/>
            <person name="Martin T."/>
            <person name="Boer E."/>
            <person name="Gabaldon T."/>
            <person name="Cruz J."/>
            <person name="Talla E."/>
            <person name="Marck C."/>
            <person name="Goffeau A."/>
            <person name="Barbe V."/>
            <person name="Baret P."/>
            <person name="Baronian K."/>
            <person name="Beier S."/>
            <person name="Bleykasten C."/>
            <person name="Bode R."/>
            <person name="Casaregola S."/>
            <person name="Despons L."/>
            <person name="Fairhead C."/>
            <person name="Giersberg M."/>
            <person name="Gierski P."/>
            <person name="Hahnel U."/>
            <person name="Hartmann A."/>
            <person name="Jankowska D."/>
            <person name="Jubin C."/>
            <person name="Jung P."/>
            <person name="Lafontaine I."/>
            <person name="Leh-Louis V."/>
            <person name="Lemaire M."/>
            <person name="Marcet-Houben M."/>
            <person name="Mascher M."/>
            <person name="Morel G."/>
            <person name="Richard G.-F."/>
            <person name="Riechen J."/>
            <person name="Sacerdot C."/>
            <person name="Sarkar A."/>
            <person name="Savel G."/>
            <person name="Schacherer J."/>
            <person name="Sherman D."/>
            <person name="Straub M.-L."/>
            <person name="Stein N."/>
            <person name="Thierry A."/>
            <person name="Trautwein-Schult A."/>
            <person name="Westhof E."/>
            <person name="Worch S."/>
            <person name="Dujon B."/>
            <person name="Souciet J.-L."/>
            <person name="Wincker P."/>
            <person name="Scholz U."/>
            <person name="Neuveglise N."/>
        </authorList>
    </citation>
    <scope>NUCLEOTIDE SEQUENCE</scope>
    <source>
        <strain evidence="2">LS3</strain>
    </source>
</reference>
<feature type="region of interest" description="Disordered" evidence="1">
    <location>
        <begin position="43"/>
        <end position="81"/>
    </location>
</feature>
<proteinExistence type="predicted"/>
<evidence type="ECO:0000313" key="2">
    <source>
        <dbReference type="EMBL" id="CDP38615.1"/>
    </source>
</evidence>
<dbReference type="InterPro" id="IPR012917">
    <property type="entry name" value="DUF3294"/>
</dbReference>
<gene>
    <name evidence="2" type="ORF">GNLVRS02_ARAD1D38610g</name>
</gene>